<keyword evidence="9" id="KW-0812">Transmembrane</keyword>
<dbReference type="GO" id="GO:0015012">
    <property type="term" value="P:heparan sulfate proteoglycan biosynthetic process"/>
    <property type="evidence" value="ECO:0007669"/>
    <property type="project" value="UniProtKB-UniPathway"/>
</dbReference>
<evidence type="ECO:0000256" key="20">
    <source>
        <dbReference type="SAM" id="SignalP"/>
    </source>
</evidence>
<keyword evidence="20" id="KW-0732">Signal</keyword>
<dbReference type="InterPro" id="IPR043538">
    <property type="entry name" value="XYLT"/>
</dbReference>
<keyword evidence="14" id="KW-0333">Golgi apparatus</keyword>
<keyword evidence="13" id="KW-1133">Transmembrane helix</keyword>
<dbReference type="UniPathway" id="UPA00755"/>
<keyword evidence="11" id="KW-0256">Endoplasmic reticulum</keyword>
<evidence type="ECO:0000256" key="5">
    <source>
        <dbReference type="ARBA" id="ARBA00010195"/>
    </source>
</evidence>
<proteinExistence type="inferred from homology"/>
<keyword evidence="10" id="KW-0479">Metal-binding</keyword>
<organism evidence="21 22">
    <name type="scientific">Polarella glacialis</name>
    <name type="common">Dinoflagellate</name>
    <dbReference type="NCBI Taxonomy" id="89957"/>
    <lineage>
        <taxon>Eukaryota</taxon>
        <taxon>Sar</taxon>
        <taxon>Alveolata</taxon>
        <taxon>Dinophyceae</taxon>
        <taxon>Suessiales</taxon>
        <taxon>Suessiaceae</taxon>
        <taxon>Polarella</taxon>
    </lineage>
</organism>
<evidence type="ECO:0000256" key="12">
    <source>
        <dbReference type="ARBA" id="ARBA00022968"/>
    </source>
</evidence>
<dbReference type="Pfam" id="PF02485">
    <property type="entry name" value="Branch"/>
    <property type="match status" value="1"/>
</dbReference>
<dbReference type="GO" id="GO:0050650">
    <property type="term" value="P:chondroitin sulfate proteoglycan biosynthetic process"/>
    <property type="evidence" value="ECO:0007669"/>
    <property type="project" value="TreeGrafter"/>
</dbReference>
<evidence type="ECO:0000313" key="21">
    <source>
        <dbReference type="EMBL" id="CAE8682033.1"/>
    </source>
</evidence>
<evidence type="ECO:0000256" key="6">
    <source>
        <dbReference type="ARBA" id="ARBA00011972"/>
    </source>
</evidence>
<evidence type="ECO:0000256" key="13">
    <source>
        <dbReference type="ARBA" id="ARBA00022989"/>
    </source>
</evidence>
<comment type="pathway">
    <text evidence="3">Glycan metabolism; chondroitin sulfate biosynthesis.</text>
</comment>
<comment type="catalytic activity">
    <reaction evidence="19">
        <text>UDP-alpha-D-xylose + L-seryl-[protein] = 3-O-(beta-D-xylosyl)-L-seryl-[protein] + UDP + H(+)</text>
        <dbReference type="Rhea" id="RHEA:50192"/>
        <dbReference type="Rhea" id="RHEA-COMP:9863"/>
        <dbReference type="Rhea" id="RHEA-COMP:12567"/>
        <dbReference type="ChEBI" id="CHEBI:15378"/>
        <dbReference type="ChEBI" id="CHEBI:29999"/>
        <dbReference type="ChEBI" id="CHEBI:57632"/>
        <dbReference type="ChEBI" id="CHEBI:58223"/>
        <dbReference type="ChEBI" id="CHEBI:132085"/>
        <dbReference type="EC" id="2.4.2.26"/>
    </reaction>
</comment>
<keyword evidence="7" id="KW-0328">Glycosyltransferase</keyword>
<evidence type="ECO:0000313" key="22">
    <source>
        <dbReference type="Proteomes" id="UP000626109"/>
    </source>
</evidence>
<evidence type="ECO:0000256" key="3">
    <source>
        <dbReference type="ARBA" id="ARBA00004840"/>
    </source>
</evidence>
<comment type="caution">
    <text evidence="21">The sequence shown here is derived from an EMBL/GenBank/DDBJ whole genome shotgun (WGS) entry which is preliminary data.</text>
</comment>
<keyword evidence="15" id="KW-0472">Membrane</keyword>
<evidence type="ECO:0000256" key="18">
    <source>
        <dbReference type="ARBA" id="ARBA00042865"/>
    </source>
</evidence>
<dbReference type="Proteomes" id="UP000626109">
    <property type="component" value="Unassembled WGS sequence"/>
</dbReference>
<feature type="chain" id="PRO_5032418995" description="protein xylosyltransferase" evidence="20">
    <location>
        <begin position="29"/>
        <end position="631"/>
    </location>
</feature>
<evidence type="ECO:0000256" key="4">
    <source>
        <dbReference type="ARBA" id="ARBA00005093"/>
    </source>
</evidence>
<dbReference type="AlphaFoldDB" id="A0A813JK05"/>
<gene>
    <name evidence="21" type="ORF">PGLA2088_LOCUS22750</name>
</gene>
<feature type="signal peptide" evidence="20">
    <location>
        <begin position="1"/>
        <end position="28"/>
    </location>
</feature>
<evidence type="ECO:0000256" key="9">
    <source>
        <dbReference type="ARBA" id="ARBA00022692"/>
    </source>
</evidence>
<evidence type="ECO:0000256" key="7">
    <source>
        <dbReference type="ARBA" id="ARBA00022676"/>
    </source>
</evidence>
<evidence type="ECO:0000256" key="16">
    <source>
        <dbReference type="ARBA" id="ARBA00023157"/>
    </source>
</evidence>
<sequence length="631" mass="69104">MDPAVATLVLWRRLRLVLCLMAVQPGDTQDVPGGVGPYLANCRNAMAGQLERSHISDPACQKRVAEVYCARLLEVEHPRPLRSTCPLDADALASPSYSIEGHTPSGDVLATDYRPARHVALAVLILAAYRQQAEFVKHLVQTLWDPRHSFLIHVDPKSEPAGELLHDLRSWTATEPSLSANVHVHSEVVVKRSGASLLAAELYGLRELLQVSEGWQYFLVLSDSDQLVRPPDFLQRLLALHLGSSFINTEVFRGRPKSVAVECADRVHSVRMGGQEEGIPARPNLTLASGSQFVVLHRSFAKFAAEGLGSSGREVAALVAAGPKPRSENAETEPSLAREVLNEVLGFASPDETYFHTLAVNSEHCTAHIRYNFHFHDTQGNFLYEASQLYTDFPTGSPPALVASHLPLLLQVRSLHPLVFARKFDASNASSTQFLRSSSEECSVLQLAKAARPSWAPLTGGQAWARDTLSLLGTQQLEWPPVFDLAPATYALRLGRLARGCLLRQRRDVAVGASTGSPPAAAEKSPLAWLRVGSGKKPSSVVDAEEASREGAPLEGFGLSFESYRGAHRGQRRGQTMLGQRRFFLFGPDTPPDAAVFQDLFSFDAQQAKKLFKGLLFWKAMKILLALEAHF</sequence>
<dbReference type="EC" id="2.4.2.26" evidence="6"/>
<dbReference type="PANTHER" id="PTHR46025:SF3">
    <property type="entry name" value="XYLOSYLTRANSFERASE OXT"/>
    <property type="match status" value="1"/>
</dbReference>
<dbReference type="GO" id="GO:0000139">
    <property type="term" value="C:Golgi membrane"/>
    <property type="evidence" value="ECO:0007669"/>
    <property type="project" value="UniProtKB-SubCell"/>
</dbReference>
<accession>A0A813JK05</accession>
<evidence type="ECO:0000256" key="15">
    <source>
        <dbReference type="ARBA" id="ARBA00023136"/>
    </source>
</evidence>
<keyword evidence="17" id="KW-0325">Glycoprotein</keyword>
<dbReference type="EMBL" id="CAJNNW010026022">
    <property type="protein sequence ID" value="CAE8682033.1"/>
    <property type="molecule type" value="Genomic_DNA"/>
</dbReference>
<comment type="pathway">
    <text evidence="4">Glycan metabolism; heparan sulfate biosynthesis.</text>
</comment>
<protein>
    <recommendedName>
        <fullName evidence="6">protein xylosyltransferase</fullName>
        <ecNumber evidence="6">2.4.2.26</ecNumber>
    </recommendedName>
    <alternativeName>
        <fullName evidence="18">Peptide O-xylosyltransferase</fullName>
    </alternativeName>
</protein>
<dbReference type="GO" id="GO:0005789">
    <property type="term" value="C:endoplasmic reticulum membrane"/>
    <property type="evidence" value="ECO:0007669"/>
    <property type="project" value="UniProtKB-SubCell"/>
</dbReference>
<keyword evidence="12" id="KW-0735">Signal-anchor</keyword>
<evidence type="ECO:0000256" key="2">
    <source>
        <dbReference type="ARBA" id="ARBA00004648"/>
    </source>
</evidence>
<dbReference type="UniPathway" id="UPA00756"/>
<dbReference type="GO" id="GO:0030158">
    <property type="term" value="F:protein xylosyltransferase activity"/>
    <property type="evidence" value="ECO:0007669"/>
    <property type="project" value="UniProtKB-EC"/>
</dbReference>
<evidence type="ECO:0000256" key="8">
    <source>
        <dbReference type="ARBA" id="ARBA00022679"/>
    </source>
</evidence>
<evidence type="ECO:0000256" key="11">
    <source>
        <dbReference type="ARBA" id="ARBA00022824"/>
    </source>
</evidence>
<evidence type="ECO:0000256" key="14">
    <source>
        <dbReference type="ARBA" id="ARBA00023034"/>
    </source>
</evidence>
<reference evidence="21" key="1">
    <citation type="submission" date="2021-02" db="EMBL/GenBank/DDBJ databases">
        <authorList>
            <person name="Dougan E. K."/>
            <person name="Rhodes N."/>
            <person name="Thang M."/>
            <person name="Chan C."/>
        </authorList>
    </citation>
    <scope>NUCLEOTIDE SEQUENCE</scope>
</reference>
<dbReference type="PANTHER" id="PTHR46025">
    <property type="entry name" value="XYLOSYLTRANSFERASE OXT"/>
    <property type="match status" value="1"/>
</dbReference>
<name>A0A813JK05_POLGL</name>
<comment type="similarity">
    <text evidence="5">Belongs to the glycosyltransferase 14 family. XylT subfamily.</text>
</comment>
<dbReference type="InterPro" id="IPR003406">
    <property type="entry name" value="Glyco_trans_14"/>
</dbReference>
<dbReference type="GO" id="GO:0046872">
    <property type="term" value="F:metal ion binding"/>
    <property type="evidence" value="ECO:0007669"/>
    <property type="project" value="UniProtKB-KW"/>
</dbReference>
<evidence type="ECO:0000256" key="17">
    <source>
        <dbReference type="ARBA" id="ARBA00023180"/>
    </source>
</evidence>
<evidence type="ECO:0000256" key="1">
    <source>
        <dbReference type="ARBA" id="ARBA00004323"/>
    </source>
</evidence>
<evidence type="ECO:0000256" key="19">
    <source>
        <dbReference type="ARBA" id="ARBA00047847"/>
    </source>
</evidence>
<keyword evidence="8" id="KW-0808">Transferase</keyword>
<evidence type="ECO:0000256" key="10">
    <source>
        <dbReference type="ARBA" id="ARBA00022723"/>
    </source>
</evidence>
<keyword evidence="16" id="KW-1015">Disulfide bond</keyword>
<comment type="subcellular location">
    <subcellularLocation>
        <location evidence="2">Endoplasmic reticulum membrane</location>
        <topology evidence="2">Single-pass type II membrane protein</topology>
    </subcellularLocation>
    <subcellularLocation>
        <location evidence="1">Golgi apparatus membrane</location>
        <topology evidence="1">Single-pass type II membrane protein</topology>
    </subcellularLocation>
</comment>